<name>A0A212T5T0_9BURK</name>
<dbReference type="EMBL" id="FYEX01000001">
    <property type="protein sequence ID" value="SNC61412.1"/>
    <property type="molecule type" value="Genomic_DNA"/>
</dbReference>
<proteinExistence type="predicted"/>
<reference evidence="1 2" key="1">
    <citation type="submission" date="2017-06" db="EMBL/GenBank/DDBJ databases">
        <authorList>
            <person name="Kim H.J."/>
            <person name="Triplett B.A."/>
        </authorList>
    </citation>
    <scope>NUCLEOTIDE SEQUENCE [LARGE SCALE GENOMIC DNA]</scope>
    <source>
        <strain evidence="1 2">MWH-VicM1</strain>
    </source>
</reference>
<dbReference type="Pfam" id="PF02635">
    <property type="entry name" value="DsrE"/>
    <property type="match status" value="1"/>
</dbReference>
<dbReference type="PANTHER" id="PTHR34655:SF2">
    <property type="entry name" value="PEROXIREDOXIN FAMILY PROTEIN"/>
    <property type="match status" value="1"/>
</dbReference>
<sequence length="124" mass="13990">MKHLIIQLWQASLEKPDLATTPFLMASTAAALDIHVQVHMIGASVEMFVKNNERRHQTIPPMNRRLSDFIDDAMRTGVKFYPCSTAMRDRNLQLSDLIDGVGEIIGMVTMLDRATQDNTTVLTF</sequence>
<keyword evidence="2" id="KW-1185">Reference proteome</keyword>
<dbReference type="AlphaFoldDB" id="A0A212T5T0"/>
<evidence type="ECO:0000313" key="1">
    <source>
        <dbReference type="EMBL" id="SNC61412.1"/>
    </source>
</evidence>
<dbReference type="PANTHER" id="PTHR34655">
    <property type="entry name" value="CONSERVED WITHIN P. AEROPHILUM"/>
    <property type="match status" value="1"/>
</dbReference>
<dbReference type="InterPro" id="IPR003787">
    <property type="entry name" value="Sulphur_relay_DsrE/F-like"/>
</dbReference>
<accession>A0A212T5T0</accession>
<dbReference type="SUPFAM" id="SSF75169">
    <property type="entry name" value="DsrEFH-like"/>
    <property type="match status" value="1"/>
</dbReference>
<dbReference type="RefSeq" id="WP_088812376.1">
    <property type="nucleotide sequence ID" value="NZ_FYEX01000001.1"/>
</dbReference>
<gene>
    <name evidence="1" type="ORF">SAMN06295916_0468</name>
</gene>
<dbReference type="Gene3D" id="3.40.1260.10">
    <property type="entry name" value="DsrEFH-like"/>
    <property type="match status" value="1"/>
</dbReference>
<evidence type="ECO:0000313" key="2">
    <source>
        <dbReference type="Proteomes" id="UP000197215"/>
    </source>
</evidence>
<organism evidence="1 2">
    <name type="scientific">Polynucleobacter victoriensis</name>
    <dbReference type="NCBI Taxonomy" id="2049319"/>
    <lineage>
        <taxon>Bacteria</taxon>
        <taxon>Pseudomonadati</taxon>
        <taxon>Pseudomonadota</taxon>
        <taxon>Betaproteobacteria</taxon>
        <taxon>Burkholderiales</taxon>
        <taxon>Burkholderiaceae</taxon>
        <taxon>Polynucleobacter</taxon>
    </lineage>
</organism>
<protein>
    <submittedName>
        <fullName evidence="1">Predicted peroxiredoxin</fullName>
    </submittedName>
</protein>
<dbReference type="InterPro" id="IPR027396">
    <property type="entry name" value="DsrEFH-like"/>
</dbReference>
<dbReference type="Proteomes" id="UP000197215">
    <property type="component" value="Unassembled WGS sequence"/>
</dbReference>
<dbReference type="OrthoDB" id="4773517at2"/>